<keyword evidence="4" id="KW-1185">Reference proteome</keyword>
<feature type="domain" description="Neutral/alkaline non-lysosomal ceramidase N-terminal" evidence="2">
    <location>
        <begin position="57"/>
        <end position="249"/>
    </location>
</feature>
<accession>A0ABU8H6S0</accession>
<comment type="caution">
    <text evidence="3">The sequence shown here is derived from an EMBL/GenBank/DDBJ whole genome shotgun (WGS) entry which is preliminary data.</text>
</comment>
<feature type="chain" id="PRO_5046316774" description="Neutral/alkaline non-lysosomal ceramidase N-terminal domain-containing protein" evidence="1">
    <location>
        <begin position="22"/>
        <end position="458"/>
    </location>
</feature>
<proteinExistence type="predicted"/>
<organism evidence="3 4">
    <name type="scientific">Sphingomonas kyungheensis</name>
    <dbReference type="NCBI Taxonomy" id="1069987"/>
    <lineage>
        <taxon>Bacteria</taxon>
        <taxon>Pseudomonadati</taxon>
        <taxon>Pseudomonadota</taxon>
        <taxon>Alphaproteobacteria</taxon>
        <taxon>Sphingomonadales</taxon>
        <taxon>Sphingomonadaceae</taxon>
        <taxon>Sphingomonas</taxon>
    </lineage>
</organism>
<evidence type="ECO:0000259" key="2">
    <source>
        <dbReference type="Pfam" id="PF04734"/>
    </source>
</evidence>
<dbReference type="Proteomes" id="UP001367771">
    <property type="component" value="Unassembled WGS sequence"/>
</dbReference>
<dbReference type="Pfam" id="PF04734">
    <property type="entry name" value="Ceramidase_alk"/>
    <property type="match status" value="1"/>
</dbReference>
<feature type="signal peptide" evidence="1">
    <location>
        <begin position="1"/>
        <end position="21"/>
    </location>
</feature>
<evidence type="ECO:0000313" key="3">
    <source>
        <dbReference type="EMBL" id="MEI5688628.1"/>
    </source>
</evidence>
<sequence>MTRIPLAMAACVLALQSPAMAQAQAQAEAPAADVPFRAGAAKIDITPAKSSLPKGFEGVNDPIYARVAVLDDGSSRAALISVDAGAIPNEIWSAVTQGAQTELGVAPERLMITATHTHSVPFRMDPTMSGKIMTALREAAGRLQPARIAYGQGVSYINVNRNIIDPKTHRWWEGPNYEGPSDKTVAVVRIETTAGQPIAIYYNYAVHAVINGQLDQVSGDIPGATSRYIEDSLDNKAVALWSEGAAGDQNPIFFQQTYDLRAIRVADYAKRGEDISNAMPPGGQGLNKRDPQVVRLMNQQRQLANAMGQMLGEEVLRVNRDTLDRPEVAPRLFGASKTITCPGRTRTDQGRAGYPGTYTDGDPLPIRLSMLKIGHIEIGGVNAEVFNPIAQRFKARAGSARTMMATLTNGMAGTGYIPNDEAYGQNTFEVVSSRLKQGCAETGIINGLLDLEQQADRR</sequence>
<protein>
    <recommendedName>
        <fullName evidence="2">Neutral/alkaline non-lysosomal ceramidase N-terminal domain-containing protein</fullName>
    </recommendedName>
</protein>
<reference evidence="3 4" key="1">
    <citation type="journal article" date="2013" name="Int. J. Syst. Evol. Microbiol.">
        <title>Sphingomonas kyungheensis sp. nov., a bacterium with ginsenoside-converting activity isolated from soil of a ginseng field.</title>
        <authorList>
            <person name="Son H.M."/>
            <person name="Yang J.E."/>
            <person name="Park Y."/>
            <person name="Han C.K."/>
            <person name="Kim S.G."/>
            <person name="Kook M."/>
            <person name="Yi T.H."/>
        </authorList>
    </citation>
    <scope>NUCLEOTIDE SEQUENCE [LARGE SCALE GENOMIC DNA]</scope>
    <source>
        <strain evidence="3 4">LMG 26582</strain>
    </source>
</reference>
<dbReference type="InterPro" id="IPR031329">
    <property type="entry name" value="NEUT/ALK_ceramidase_N"/>
</dbReference>
<name>A0ABU8H6S0_9SPHN</name>
<evidence type="ECO:0000313" key="4">
    <source>
        <dbReference type="Proteomes" id="UP001367771"/>
    </source>
</evidence>
<gene>
    <name evidence="3" type="ORF">V8201_16155</name>
</gene>
<dbReference type="EMBL" id="JBBBDM010000011">
    <property type="protein sequence ID" value="MEI5688628.1"/>
    <property type="molecule type" value="Genomic_DNA"/>
</dbReference>
<evidence type="ECO:0000256" key="1">
    <source>
        <dbReference type="SAM" id="SignalP"/>
    </source>
</evidence>
<keyword evidence="1" id="KW-0732">Signal</keyword>
<dbReference type="RefSeq" id="WP_336545944.1">
    <property type="nucleotide sequence ID" value="NZ_JBBBDM010000011.1"/>
</dbReference>